<dbReference type="STRING" id="574349.SAMN05443545_10717"/>
<accession>A0A1H3E7W3</accession>
<dbReference type="OrthoDB" id="9780943at2"/>
<dbReference type="InterPro" id="IPR042100">
    <property type="entry name" value="Bug_dom1"/>
</dbReference>
<dbReference type="InterPro" id="IPR005064">
    <property type="entry name" value="BUG"/>
</dbReference>
<dbReference type="PIRSF" id="PIRSF017082">
    <property type="entry name" value="YflP"/>
    <property type="match status" value="1"/>
</dbReference>
<evidence type="ECO:0000256" key="2">
    <source>
        <dbReference type="SAM" id="SignalP"/>
    </source>
</evidence>
<dbReference type="EMBL" id="FNNI01000007">
    <property type="protein sequence ID" value="SDX73979.1"/>
    <property type="molecule type" value="Genomic_DNA"/>
</dbReference>
<dbReference type="Pfam" id="PF03401">
    <property type="entry name" value="TctC"/>
    <property type="match status" value="1"/>
</dbReference>
<keyword evidence="2" id="KW-0732">Signal</keyword>
<keyword evidence="4" id="KW-1185">Reference proteome</keyword>
<reference evidence="3 4" key="1">
    <citation type="submission" date="2016-10" db="EMBL/GenBank/DDBJ databases">
        <authorList>
            <person name="de Groot N.N."/>
        </authorList>
    </citation>
    <scope>NUCLEOTIDE SEQUENCE [LARGE SCALE GENOMIC DNA]</scope>
    <source>
        <strain evidence="3 4">DSM 19219</strain>
    </source>
</reference>
<dbReference type="SUPFAM" id="SSF53850">
    <property type="entry name" value="Periplasmic binding protein-like II"/>
    <property type="match status" value="1"/>
</dbReference>
<feature type="chain" id="PRO_5011575657" evidence="2">
    <location>
        <begin position="27"/>
        <end position="320"/>
    </location>
</feature>
<dbReference type="AlphaFoldDB" id="A0A1H3E7W3"/>
<proteinExistence type="inferred from homology"/>
<evidence type="ECO:0000313" key="3">
    <source>
        <dbReference type="EMBL" id="SDX73979.1"/>
    </source>
</evidence>
<dbReference type="PANTHER" id="PTHR42928">
    <property type="entry name" value="TRICARBOXYLATE-BINDING PROTEIN"/>
    <property type="match status" value="1"/>
</dbReference>
<comment type="similarity">
    <text evidence="1">Belongs to the UPF0065 (bug) family.</text>
</comment>
<dbReference type="Proteomes" id="UP000198500">
    <property type="component" value="Unassembled WGS sequence"/>
</dbReference>
<dbReference type="Gene3D" id="3.40.190.10">
    <property type="entry name" value="Periplasmic binding protein-like II"/>
    <property type="match status" value="1"/>
</dbReference>
<organism evidence="3 4">
    <name type="scientific">Aidingimonas halophila</name>
    <dbReference type="NCBI Taxonomy" id="574349"/>
    <lineage>
        <taxon>Bacteria</taxon>
        <taxon>Pseudomonadati</taxon>
        <taxon>Pseudomonadota</taxon>
        <taxon>Gammaproteobacteria</taxon>
        <taxon>Oceanospirillales</taxon>
        <taxon>Halomonadaceae</taxon>
        <taxon>Aidingimonas</taxon>
    </lineage>
</organism>
<protein>
    <submittedName>
        <fullName evidence="3">Tripartite-type tricarboxylate transporter, receptor component TctC</fullName>
    </submittedName>
</protein>
<dbReference type="CDD" id="cd07012">
    <property type="entry name" value="PBP2_Bug_TTT"/>
    <property type="match status" value="1"/>
</dbReference>
<name>A0A1H3E7W3_9GAMM</name>
<evidence type="ECO:0000256" key="1">
    <source>
        <dbReference type="ARBA" id="ARBA00006987"/>
    </source>
</evidence>
<feature type="signal peptide" evidence="2">
    <location>
        <begin position="1"/>
        <end position="26"/>
    </location>
</feature>
<dbReference type="RefSeq" id="WP_092570663.1">
    <property type="nucleotide sequence ID" value="NZ_BMXH01000008.1"/>
</dbReference>
<evidence type="ECO:0000313" key="4">
    <source>
        <dbReference type="Proteomes" id="UP000198500"/>
    </source>
</evidence>
<dbReference type="Gene3D" id="3.40.190.150">
    <property type="entry name" value="Bordetella uptake gene, domain 1"/>
    <property type="match status" value="1"/>
</dbReference>
<dbReference type="PANTHER" id="PTHR42928:SF5">
    <property type="entry name" value="BLR1237 PROTEIN"/>
    <property type="match status" value="1"/>
</dbReference>
<keyword evidence="3" id="KW-0675">Receptor</keyword>
<sequence>MKFNRKPLVVAISTLAVVGFSMAAQADYPEEDITYIIPFDPGGESDVTARFQEPILEEELGVSVNVTHQPGGGGAVAWSQFQNDAEPDGYEIIGVNIPHIIGQPIQRSDAGFETDDWRIVTFFHSTPNALIVPDDSPYETLDDLVEDAKENPESITLGGSGTYSANHLGMLRFEEAADIDLTYIPFTGTGPLKGAIEGNHLSGIFNYTMLGTEMEDEARVLAVASEERVKALPDAPTFKEQGYDIVGGAYRGVAVPKDTPDEVVETLEDAFAKANEEIASKQEPLGFVMEDITGEEVDEVIGQLRDAYGPILEEAAEEEE</sequence>
<gene>
    <name evidence="3" type="ORF">SAMN05443545_10717</name>
</gene>